<protein>
    <submittedName>
        <fullName evidence="2">Glyoxalase/bleomycin resistance protein/ring-cleaving dioxygenase</fullName>
    </submittedName>
</protein>
<evidence type="ECO:0000259" key="1">
    <source>
        <dbReference type="PROSITE" id="PS51819"/>
    </source>
</evidence>
<organism evidence="2 3">
    <name type="scientific">Thraustotheca clavata</name>
    <dbReference type="NCBI Taxonomy" id="74557"/>
    <lineage>
        <taxon>Eukaryota</taxon>
        <taxon>Sar</taxon>
        <taxon>Stramenopiles</taxon>
        <taxon>Oomycota</taxon>
        <taxon>Saprolegniomycetes</taxon>
        <taxon>Saprolegniales</taxon>
        <taxon>Achlyaceae</taxon>
        <taxon>Thraustotheca</taxon>
    </lineage>
</organism>
<feature type="domain" description="VOC" evidence="1">
    <location>
        <begin position="6"/>
        <end position="129"/>
    </location>
</feature>
<name>A0A1V9YUU4_9STRA</name>
<dbReference type="InterPro" id="IPR029068">
    <property type="entry name" value="Glyas_Bleomycin-R_OHBP_Dase"/>
</dbReference>
<gene>
    <name evidence="2" type="ORF">THRCLA_22679</name>
</gene>
<sequence>MIRVRGLGHVVLRVRTIQLAEMLRFYMDILGCPVENVHEELGLYQLRAGGNLLDFVLVEGKLGRAKDRLKHVDHYSLQVDSFDAVNVRRDLIKAGVRVGDHKLRYDTDGHAWTLNIYDPEGNVIELMGPSSNITVL</sequence>
<evidence type="ECO:0000313" key="2">
    <source>
        <dbReference type="EMBL" id="OQR89502.1"/>
    </source>
</evidence>
<dbReference type="Pfam" id="PF00903">
    <property type="entry name" value="Glyoxalase"/>
    <property type="match status" value="1"/>
</dbReference>
<accession>A0A1V9YUU4</accession>
<comment type="caution">
    <text evidence="2">The sequence shown here is derived from an EMBL/GenBank/DDBJ whole genome shotgun (WGS) entry which is preliminary data.</text>
</comment>
<dbReference type="EMBL" id="JNBS01002730">
    <property type="protein sequence ID" value="OQR89502.1"/>
    <property type="molecule type" value="Genomic_DNA"/>
</dbReference>
<dbReference type="PROSITE" id="PS51819">
    <property type="entry name" value="VOC"/>
    <property type="match status" value="1"/>
</dbReference>
<evidence type="ECO:0000313" key="3">
    <source>
        <dbReference type="Proteomes" id="UP000243217"/>
    </source>
</evidence>
<dbReference type="Proteomes" id="UP000243217">
    <property type="component" value="Unassembled WGS sequence"/>
</dbReference>
<dbReference type="GO" id="GO:0051213">
    <property type="term" value="F:dioxygenase activity"/>
    <property type="evidence" value="ECO:0007669"/>
    <property type="project" value="UniProtKB-KW"/>
</dbReference>
<dbReference type="InterPro" id="IPR037523">
    <property type="entry name" value="VOC_core"/>
</dbReference>
<dbReference type="InterPro" id="IPR004360">
    <property type="entry name" value="Glyas_Fos-R_dOase_dom"/>
</dbReference>
<reference evidence="2 3" key="1">
    <citation type="journal article" date="2014" name="Genome Biol. Evol.">
        <title>The secreted proteins of Achlya hypogyna and Thraustotheca clavata identify the ancestral oomycete secretome and reveal gene acquisitions by horizontal gene transfer.</title>
        <authorList>
            <person name="Misner I."/>
            <person name="Blouin N."/>
            <person name="Leonard G."/>
            <person name="Richards T.A."/>
            <person name="Lane C.E."/>
        </authorList>
    </citation>
    <scope>NUCLEOTIDE SEQUENCE [LARGE SCALE GENOMIC DNA]</scope>
    <source>
        <strain evidence="2 3">ATCC 34112</strain>
    </source>
</reference>
<dbReference type="OrthoDB" id="5371818at2759"/>
<proteinExistence type="predicted"/>
<keyword evidence="2" id="KW-0560">Oxidoreductase</keyword>
<keyword evidence="2" id="KW-0223">Dioxygenase</keyword>
<dbReference type="STRING" id="74557.A0A1V9YUU4"/>
<dbReference type="AlphaFoldDB" id="A0A1V9YUU4"/>
<dbReference type="Gene3D" id="3.10.180.10">
    <property type="entry name" value="2,3-Dihydroxybiphenyl 1,2-Dioxygenase, domain 1"/>
    <property type="match status" value="1"/>
</dbReference>
<dbReference type="SUPFAM" id="SSF54593">
    <property type="entry name" value="Glyoxalase/Bleomycin resistance protein/Dihydroxybiphenyl dioxygenase"/>
    <property type="match status" value="1"/>
</dbReference>
<keyword evidence="3" id="KW-1185">Reference proteome</keyword>